<dbReference type="PANTHER" id="PTHR12277">
    <property type="entry name" value="ALPHA/BETA HYDROLASE DOMAIN-CONTAINING PROTEIN"/>
    <property type="match status" value="1"/>
</dbReference>
<organism evidence="2">
    <name type="scientific">Hexamita inflata</name>
    <dbReference type="NCBI Taxonomy" id="28002"/>
    <lineage>
        <taxon>Eukaryota</taxon>
        <taxon>Metamonada</taxon>
        <taxon>Diplomonadida</taxon>
        <taxon>Hexamitidae</taxon>
        <taxon>Hexamitinae</taxon>
        <taxon>Hexamita</taxon>
    </lineage>
</organism>
<feature type="domain" description="Serine aminopeptidase S33" evidence="1">
    <location>
        <begin position="60"/>
        <end position="160"/>
    </location>
</feature>
<comment type="caution">
    <text evidence="2">The sequence shown here is derived from an EMBL/GenBank/DDBJ whole genome shotgun (WGS) entry which is preliminary data.</text>
</comment>
<name>A0AA86ND50_9EUKA</name>
<protein>
    <submittedName>
        <fullName evidence="2">Alpha/beta hydrolase family protein</fullName>
    </submittedName>
    <submittedName>
        <fullName evidence="3">Alpha/beta_hydrolase family protein</fullName>
    </submittedName>
</protein>
<dbReference type="PANTHER" id="PTHR12277:SF81">
    <property type="entry name" value="PROTEIN ABHD13"/>
    <property type="match status" value="1"/>
</dbReference>
<dbReference type="GO" id="GO:0016787">
    <property type="term" value="F:hydrolase activity"/>
    <property type="evidence" value="ECO:0007669"/>
    <property type="project" value="UniProtKB-KW"/>
</dbReference>
<dbReference type="EMBL" id="CATOUU010000134">
    <property type="protein sequence ID" value="CAI9917552.1"/>
    <property type="molecule type" value="Genomic_DNA"/>
</dbReference>
<dbReference type="Pfam" id="PF12146">
    <property type="entry name" value="Hydrolase_4"/>
    <property type="match status" value="1"/>
</dbReference>
<reference evidence="3 4" key="2">
    <citation type="submission" date="2024-07" db="EMBL/GenBank/DDBJ databases">
        <authorList>
            <person name="Akdeniz Z."/>
        </authorList>
    </citation>
    <scope>NUCLEOTIDE SEQUENCE [LARGE SCALE GENOMIC DNA]</scope>
</reference>
<dbReference type="Gene3D" id="3.40.50.1820">
    <property type="entry name" value="alpha/beta hydrolase"/>
    <property type="match status" value="1"/>
</dbReference>
<accession>A0AA86ND50</accession>
<keyword evidence="4" id="KW-1185">Reference proteome</keyword>
<dbReference type="Proteomes" id="UP001642409">
    <property type="component" value="Unassembled WGS sequence"/>
</dbReference>
<dbReference type="SUPFAM" id="SSF53474">
    <property type="entry name" value="alpha/beta-Hydrolases"/>
    <property type="match status" value="1"/>
</dbReference>
<sequence length="270" mass="30729">MGGVLNDLVINDLAFPVSQIPRSTTKINDLRTIQFKNKSKTEQIKLAVYRPNDFHRMEGKKTIIYCHGNCEDVFLLNDLMKEYAEEFGQMVVSFDWCGYGESSGKPSEHTLLLSIEAVYEYIAQQYDLQPQQIIVWGRSIGTVAAIHLGTKYPVKVICQSPPASAFDAIWEEYKMPFNQLKSFERIKKVQGHITVIHGTADGVVPIRNGLKLVKIYSGWDLDTIQKSLKNAFEGVDVMRFGGLTYYQIEDGGHNDLESQFRDQLMFCVKE</sequence>
<evidence type="ECO:0000313" key="2">
    <source>
        <dbReference type="EMBL" id="CAI9917552.1"/>
    </source>
</evidence>
<dbReference type="EMBL" id="CAXDID020000290">
    <property type="protein sequence ID" value="CAL6071319.1"/>
    <property type="molecule type" value="Genomic_DNA"/>
</dbReference>
<evidence type="ECO:0000259" key="1">
    <source>
        <dbReference type="Pfam" id="PF12146"/>
    </source>
</evidence>
<proteinExistence type="predicted"/>
<dbReference type="AlphaFoldDB" id="A0AA86ND50"/>
<gene>
    <name evidence="2" type="ORF">HINF_LOCUS5197</name>
    <name evidence="3" type="ORF">HINF_LOCUS55086</name>
</gene>
<reference evidence="2" key="1">
    <citation type="submission" date="2023-06" db="EMBL/GenBank/DDBJ databases">
        <authorList>
            <person name="Kurt Z."/>
        </authorList>
    </citation>
    <scope>NUCLEOTIDE SEQUENCE</scope>
</reference>
<keyword evidence="2" id="KW-0378">Hydrolase</keyword>
<dbReference type="InterPro" id="IPR029058">
    <property type="entry name" value="AB_hydrolase_fold"/>
</dbReference>
<evidence type="ECO:0000313" key="3">
    <source>
        <dbReference type="EMBL" id="CAL6071319.1"/>
    </source>
</evidence>
<dbReference type="InterPro" id="IPR022742">
    <property type="entry name" value="Hydrolase_4"/>
</dbReference>
<evidence type="ECO:0000313" key="4">
    <source>
        <dbReference type="Proteomes" id="UP001642409"/>
    </source>
</evidence>